<evidence type="ECO:0000313" key="6">
    <source>
        <dbReference type="EMBL" id="KIM96222.1"/>
    </source>
</evidence>
<dbReference type="GO" id="GO:0005634">
    <property type="term" value="C:nucleus"/>
    <property type="evidence" value="ECO:0007669"/>
    <property type="project" value="UniProtKB-SubCell"/>
</dbReference>
<dbReference type="InterPro" id="IPR007219">
    <property type="entry name" value="XnlR_reg_dom"/>
</dbReference>
<feature type="compositionally biased region" description="Basic and acidic residues" evidence="4">
    <location>
        <begin position="117"/>
        <end position="126"/>
    </location>
</feature>
<dbReference type="Gene3D" id="4.10.240.10">
    <property type="entry name" value="Zn(2)-C6 fungal-type DNA-binding domain"/>
    <property type="match status" value="1"/>
</dbReference>
<dbReference type="GO" id="GO:0003677">
    <property type="term" value="F:DNA binding"/>
    <property type="evidence" value="ECO:0007669"/>
    <property type="project" value="InterPro"/>
</dbReference>
<feature type="region of interest" description="Disordered" evidence="4">
    <location>
        <begin position="94"/>
        <end position="133"/>
    </location>
</feature>
<dbReference type="CDD" id="cd12148">
    <property type="entry name" value="fungal_TF_MHR"/>
    <property type="match status" value="1"/>
</dbReference>
<evidence type="ECO:0000259" key="5">
    <source>
        <dbReference type="PROSITE" id="PS50048"/>
    </source>
</evidence>
<evidence type="ECO:0000256" key="3">
    <source>
        <dbReference type="ARBA" id="ARBA00023242"/>
    </source>
</evidence>
<accession>A0A0C3D2T6</accession>
<dbReference type="Pfam" id="PF04082">
    <property type="entry name" value="Fungal_trans"/>
    <property type="match status" value="1"/>
</dbReference>
<feature type="non-terminal residue" evidence="6">
    <location>
        <position position="597"/>
    </location>
</feature>
<name>A0A0C3D2T6_OIDMZ</name>
<evidence type="ECO:0000313" key="7">
    <source>
        <dbReference type="Proteomes" id="UP000054321"/>
    </source>
</evidence>
<proteinExistence type="predicted"/>
<dbReference type="CDD" id="cd00067">
    <property type="entry name" value="GAL4"/>
    <property type="match status" value="1"/>
</dbReference>
<organism evidence="6 7">
    <name type="scientific">Oidiodendron maius (strain Zn)</name>
    <dbReference type="NCBI Taxonomy" id="913774"/>
    <lineage>
        <taxon>Eukaryota</taxon>
        <taxon>Fungi</taxon>
        <taxon>Dikarya</taxon>
        <taxon>Ascomycota</taxon>
        <taxon>Pezizomycotina</taxon>
        <taxon>Leotiomycetes</taxon>
        <taxon>Leotiomycetes incertae sedis</taxon>
        <taxon>Myxotrichaceae</taxon>
        <taxon>Oidiodendron</taxon>
    </lineage>
</organism>
<dbReference type="HOGENOM" id="CLU_004083_5_0_1"/>
<gene>
    <name evidence="6" type="ORF">OIDMADRAFT_76085</name>
</gene>
<dbReference type="GO" id="GO:0000981">
    <property type="term" value="F:DNA-binding transcription factor activity, RNA polymerase II-specific"/>
    <property type="evidence" value="ECO:0007669"/>
    <property type="project" value="InterPro"/>
</dbReference>
<keyword evidence="2" id="KW-0479">Metal-binding</keyword>
<comment type="subcellular location">
    <subcellularLocation>
        <location evidence="1">Nucleus</location>
    </subcellularLocation>
</comment>
<dbReference type="PROSITE" id="PS00463">
    <property type="entry name" value="ZN2_CY6_FUNGAL_1"/>
    <property type="match status" value="1"/>
</dbReference>
<reference evidence="7" key="2">
    <citation type="submission" date="2015-01" db="EMBL/GenBank/DDBJ databases">
        <title>Evolutionary Origins and Diversification of the Mycorrhizal Mutualists.</title>
        <authorList>
            <consortium name="DOE Joint Genome Institute"/>
            <consortium name="Mycorrhizal Genomics Consortium"/>
            <person name="Kohler A."/>
            <person name="Kuo A."/>
            <person name="Nagy L.G."/>
            <person name="Floudas D."/>
            <person name="Copeland A."/>
            <person name="Barry K.W."/>
            <person name="Cichocki N."/>
            <person name="Veneault-Fourrey C."/>
            <person name="LaButti K."/>
            <person name="Lindquist E.A."/>
            <person name="Lipzen A."/>
            <person name="Lundell T."/>
            <person name="Morin E."/>
            <person name="Murat C."/>
            <person name="Riley R."/>
            <person name="Ohm R."/>
            <person name="Sun H."/>
            <person name="Tunlid A."/>
            <person name="Henrissat B."/>
            <person name="Grigoriev I.V."/>
            <person name="Hibbett D.S."/>
            <person name="Martin F."/>
        </authorList>
    </citation>
    <scope>NUCLEOTIDE SEQUENCE [LARGE SCALE GENOMIC DNA]</scope>
    <source>
        <strain evidence="7">Zn</strain>
    </source>
</reference>
<dbReference type="AlphaFoldDB" id="A0A0C3D2T6"/>
<dbReference type="GO" id="GO:0006351">
    <property type="term" value="P:DNA-templated transcription"/>
    <property type="evidence" value="ECO:0007669"/>
    <property type="project" value="InterPro"/>
</dbReference>
<sequence>PASQSYRQQHSCALCHQRKVKCDKKNPCSYCASRGVPCAPLTRSSPGPRKKRFPEAELLARLRAYEAALKSYGADINVITSRYNSDSAAVEVKTSTKPVSAELGQDRHSSDSWPRNVNDKMLKGPSEDEDGTAARPIFSTYDNAFMGDGSLLMLNSGLSGTTDLPSLHPSPVQIFQLWQIYLDNVHPLLKIFHAPTIQQKILRSVNDLSSISPPMHALLFGIYSAAVMSMRDTTCLDNLTDDRATLAYRYQAATRYALPACEYLRSSDTTVLQAAVLTFIAMTKIMDPRAILCMSATSERSARRNGFHLNTKGGHISPFETEMRRRVWWQLMVLQIQVAEKAAAGPSALSWDWHTALPLNVNESELHPEMKTEPLEHQLPTDMIFCLVRFEIACFVRQIWREVQNQVPDFGGSEFGSPSTPLAEKLRAIDAFVQSLQARYLKSCDLSTPLHIMTRYYATYAISKWKISAYTTASQTDQSPDQKVTEERQESLMRVCVEAIEAYTACFTNPALERFNWFLTSSVPFLAYVHLLFNLRHRPAGELADRAWAVITTKTDVHGRPKWIWGLSPSREEPEDSAMQLAFANLTVKAWEAREAA</sequence>
<dbReference type="STRING" id="913774.A0A0C3D2T6"/>
<dbReference type="EMBL" id="KN832885">
    <property type="protein sequence ID" value="KIM96222.1"/>
    <property type="molecule type" value="Genomic_DNA"/>
</dbReference>
<dbReference type="PANTHER" id="PTHR31001">
    <property type="entry name" value="UNCHARACTERIZED TRANSCRIPTIONAL REGULATORY PROTEIN"/>
    <property type="match status" value="1"/>
</dbReference>
<dbReference type="SUPFAM" id="SSF57701">
    <property type="entry name" value="Zn2/Cys6 DNA-binding domain"/>
    <property type="match status" value="1"/>
</dbReference>
<dbReference type="Proteomes" id="UP000054321">
    <property type="component" value="Unassembled WGS sequence"/>
</dbReference>
<reference evidence="6 7" key="1">
    <citation type="submission" date="2014-04" db="EMBL/GenBank/DDBJ databases">
        <authorList>
            <consortium name="DOE Joint Genome Institute"/>
            <person name="Kuo A."/>
            <person name="Martino E."/>
            <person name="Perotto S."/>
            <person name="Kohler A."/>
            <person name="Nagy L.G."/>
            <person name="Floudas D."/>
            <person name="Copeland A."/>
            <person name="Barry K.W."/>
            <person name="Cichocki N."/>
            <person name="Veneault-Fourrey C."/>
            <person name="LaButti K."/>
            <person name="Lindquist E.A."/>
            <person name="Lipzen A."/>
            <person name="Lundell T."/>
            <person name="Morin E."/>
            <person name="Murat C."/>
            <person name="Sun H."/>
            <person name="Tunlid A."/>
            <person name="Henrissat B."/>
            <person name="Grigoriev I.V."/>
            <person name="Hibbett D.S."/>
            <person name="Martin F."/>
            <person name="Nordberg H.P."/>
            <person name="Cantor M.N."/>
            <person name="Hua S.X."/>
        </authorList>
    </citation>
    <scope>NUCLEOTIDE SEQUENCE [LARGE SCALE GENOMIC DNA]</scope>
    <source>
        <strain evidence="6 7">Zn</strain>
    </source>
</reference>
<dbReference type="InParanoid" id="A0A0C3D2T6"/>
<dbReference type="PROSITE" id="PS50048">
    <property type="entry name" value="ZN2_CY6_FUNGAL_2"/>
    <property type="match status" value="1"/>
</dbReference>
<protein>
    <recommendedName>
        <fullName evidence="5">Zn(2)-C6 fungal-type domain-containing protein</fullName>
    </recommendedName>
</protein>
<evidence type="ECO:0000256" key="2">
    <source>
        <dbReference type="ARBA" id="ARBA00022723"/>
    </source>
</evidence>
<dbReference type="PANTHER" id="PTHR31001:SF85">
    <property type="entry name" value="ZN(II)2CYS6 TRANSCRIPTION FACTOR (EUROFUNG)"/>
    <property type="match status" value="1"/>
</dbReference>
<evidence type="ECO:0000256" key="4">
    <source>
        <dbReference type="SAM" id="MobiDB-lite"/>
    </source>
</evidence>
<keyword evidence="3" id="KW-0539">Nucleus</keyword>
<feature type="non-terminal residue" evidence="6">
    <location>
        <position position="1"/>
    </location>
</feature>
<keyword evidence="7" id="KW-1185">Reference proteome</keyword>
<dbReference type="InterPro" id="IPR001138">
    <property type="entry name" value="Zn2Cys6_DnaBD"/>
</dbReference>
<dbReference type="GO" id="GO:0008270">
    <property type="term" value="F:zinc ion binding"/>
    <property type="evidence" value="ECO:0007669"/>
    <property type="project" value="InterPro"/>
</dbReference>
<dbReference type="OrthoDB" id="435881at2759"/>
<dbReference type="InterPro" id="IPR050613">
    <property type="entry name" value="Sec_Metabolite_Reg"/>
</dbReference>
<evidence type="ECO:0000256" key="1">
    <source>
        <dbReference type="ARBA" id="ARBA00004123"/>
    </source>
</evidence>
<dbReference type="SMART" id="SM00066">
    <property type="entry name" value="GAL4"/>
    <property type="match status" value="1"/>
</dbReference>
<feature type="domain" description="Zn(2)-C6 fungal-type" evidence="5">
    <location>
        <begin position="11"/>
        <end position="38"/>
    </location>
</feature>
<dbReference type="Pfam" id="PF00172">
    <property type="entry name" value="Zn_clus"/>
    <property type="match status" value="1"/>
</dbReference>
<dbReference type="InterPro" id="IPR036864">
    <property type="entry name" value="Zn2-C6_fun-type_DNA-bd_sf"/>
</dbReference>